<reference evidence="2" key="1">
    <citation type="journal article" date="2014" name="Front. Microbiol.">
        <title>High frequency of phylogenetically diverse reductive dehalogenase-homologous genes in deep subseafloor sedimentary metagenomes.</title>
        <authorList>
            <person name="Kawai M."/>
            <person name="Futagami T."/>
            <person name="Toyoda A."/>
            <person name="Takaki Y."/>
            <person name="Nishi S."/>
            <person name="Hori S."/>
            <person name="Arai W."/>
            <person name="Tsubouchi T."/>
            <person name="Morono Y."/>
            <person name="Uchiyama I."/>
            <person name="Ito T."/>
            <person name="Fujiyama A."/>
            <person name="Inagaki F."/>
            <person name="Takami H."/>
        </authorList>
    </citation>
    <scope>NUCLEOTIDE SEQUENCE</scope>
    <source>
        <strain evidence="2">Expedition CK06-06</strain>
    </source>
</reference>
<feature type="transmembrane region" description="Helical" evidence="1">
    <location>
        <begin position="12"/>
        <end position="32"/>
    </location>
</feature>
<feature type="transmembrane region" description="Helical" evidence="1">
    <location>
        <begin position="38"/>
        <end position="59"/>
    </location>
</feature>
<proteinExistence type="predicted"/>
<evidence type="ECO:0000256" key="1">
    <source>
        <dbReference type="SAM" id="Phobius"/>
    </source>
</evidence>
<keyword evidence="1" id="KW-0472">Membrane</keyword>
<dbReference type="EMBL" id="BARW01029373">
    <property type="protein sequence ID" value="GAJ08735.1"/>
    <property type="molecule type" value="Genomic_DNA"/>
</dbReference>
<sequence length="60" mass="6555">MKKWLLNVGVGIFSGLVTLLIIIFFVYIIVVFKNDPSLANAYVAIGTLLLAVVTSLLVFL</sequence>
<protein>
    <submittedName>
        <fullName evidence="2">Uncharacterized protein</fullName>
    </submittedName>
</protein>
<accession>X1VKT6</accession>
<keyword evidence="1" id="KW-0812">Transmembrane</keyword>
<gene>
    <name evidence="2" type="ORF">S12H4_47209</name>
</gene>
<keyword evidence="1" id="KW-1133">Transmembrane helix</keyword>
<organism evidence="2">
    <name type="scientific">marine sediment metagenome</name>
    <dbReference type="NCBI Taxonomy" id="412755"/>
    <lineage>
        <taxon>unclassified sequences</taxon>
        <taxon>metagenomes</taxon>
        <taxon>ecological metagenomes</taxon>
    </lineage>
</organism>
<name>X1VKT6_9ZZZZ</name>
<dbReference type="AlphaFoldDB" id="X1VKT6"/>
<comment type="caution">
    <text evidence="2">The sequence shown here is derived from an EMBL/GenBank/DDBJ whole genome shotgun (WGS) entry which is preliminary data.</text>
</comment>
<feature type="non-terminal residue" evidence="2">
    <location>
        <position position="60"/>
    </location>
</feature>
<evidence type="ECO:0000313" key="2">
    <source>
        <dbReference type="EMBL" id="GAJ08735.1"/>
    </source>
</evidence>